<name>A0ABQ6P7P8_9SPHN</name>
<dbReference type="InterPro" id="IPR016181">
    <property type="entry name" value="Acyl_CoA_acyltransferase"/>
</dbReference>
<protein>
    <submittedName>
        <fullName evidence="2">GNAT family N-acetyltransferase</fullName>
    </submittedName>
</protein>
<dbReference type="Proteomes" id="UP001187221">
    <property type="component" value="Unassembled WGS sequence"/>
</dbReference>
<dbReference type="Gene3D" id="3.40.630.30">
    <property type="match status" value="1"/>
</dbReference>
<reference evidence="2 3" key="1">
    <citation type="submission" date="2023-06" db="EMBL/GenBank/DDBJ databases">
        <title>Draft genome sequence of Novosphingobium sp. strain IK01.</title>
        <authorList>
            <person name="Hatamoto M."/>
            <person name="Ikarashi T."/>
            <person name="Yamaguchi T."/>
        </authorList>
    </citation>
    <scope>NUCLEOTIDE SEQUENCE [LARGE SCALE GENOMIC DNA]</scope>
    <source>
        <strain evidence="2 3">IK01</strain>
    </source>
</reference>
<dbReference type="RefSeq" id="WP_317973974.1">
    <property type="nucleotide sequence ID" value="NZ_BTFW01000001.1"/>
</dbReference>
<dbReference type="PROSITE" id="PS51186">
    <property type="entry name" value="GNAT"/>
    <property type="match status" value="1"/>
</dbReference>
<dbReference type="InterPro" id="IPR000182">
    <property type="entry name" value="GNAT_dom"/>
</dbReference>
<evidence type="ECO:0000313" key="2">
    <source>
        <dbReference type="EMBL" id="GMM60161.1"/>
    </source>
</evidence>
<dbReference type="Pfam" id="PF00583">
    <property type="entry name" value="Acetyltransf_1"/>
    <property type="match status" value="1"/>
</dbReference>
<accession>A0ABQ6P7P8</accession>
<gene>
    <name evidence="2" type="ORF">NUTIK01_09380</name>
</gene>
<feature type="domain" description="N-acetyltransferase" evidence="1">
    <location>
        <begin position="98"/>
        <end position="227"/>
    </location>
</feature>
<comment type="caution">
    <text evidence="2">The sequence shown here is derived from an EMBL/GenBank/DDBJ whole genome shotgun (WGS) entry which is preliminary data.</text>
</comment>
<sequence length="227" mass="24063">MNHPLDRPVWHALTGPQAALARRAGQALRIAPSYGPFAAAPPGGEADLVRLLVDPADTIWLVEPEGAPAPPGLVVQRRAELVQMIADGPLPASARTGPEIVPLGEADVPEMTALALATKPGPWGPETWRYGQFYGIRAPDGRLAAMAGARMRPAPGFAEVSGVATWPEFRGAGHAARLIGHVMTGFLARGDVPFLHSYADNQGAIRLYEALGLRIRQRLVATILGKT</sequence>
<dbReference type="EMBL" id="BTFW01000001">
    <property type="protein sequence ID" value="GMM60161.1"/>
    <property type="molecule type" value="Genomic_DNA"/>
</dbReference>
<evidence type="ECO:0000313" key="3">
    <source>
        <dbReference type="Proteomes" id="UP001187221"/>
    </source>
</evidence>
<dbReference type="SUPFAM" id="SSF55729">
    <property type="entry name" value="Acyl-CoA N-acyltransferases (Nat)"/>
    <property type="match status" value="1"/>
</dbReference>
<proteinExistence type="predicted"/>
<keyword evidence="3" id="KW-1185">Reference proteome</keyword>
<dbReference type="CDD" id="cd04301">
    <property type="entry name" value="NAT_SF"/>
    <property type="match status" value="1"/>
</dbReference>
<organism evidence="2 3">
    <name type="scientific">Novosphingobium pituita</name>
    <dbReference type="NCBI Taxonomy" id="3056842"/>
    <lineage>
        <taxon>Bacteria</taxon>
        <taxon>Pseudomonadati</taxon>
        <taxon>Pseudomonadota</taxon>
        <taxon>Alphaproteobacteria</taxon>
        <taxon>Sphingomonadales</taxon>
        <taxon>Sphingomonadaceae</taxon>
        <taxon>Novosphingobium</taxon>
    </lineage>
</organism>
<evidence type="ECO:0000259" key="1">
    <source>
        <dbReference type="PROSITE" id="PS51186"/>
    </source>
</evidence>